<keyword evidence="2" id="KW-1133">Transmembrane helix</keyword>
<feature type="region of interest" description="Disordered" evidence="1">
    <location>
        <begin position="217"/>
        <end position="243"/>
    </location>
</feature>
<gene>
    <name evidence="4" type="ORF">Mal48_11350</name>
</gene>
<accession>A0A517QJT7</accession>
<proteinExistence type="predicted"/>
<keyword evidence="5" id="KW-1185">Reference proteome</keyword>
<evidence type="ECO:0000256" key="2">
    <source>
        <dbReference type="SAM" id="Phobius"/>
    </source>
</evidence>
<keyword evidence="2" id="KW-0812">Transmembrane</keyword>
<dbReference type="Pfam" id="PF09835">
    <property type="entry name" value="DUF2062"/>
    <property type="match status" value="1"/>
</dbReference>
<evidence type="ECO:0000313" key="5">
    <source>
        <dbReference type="Proteomes" id="UP000315724"/>
    </source>
</evidence>
<feature type="domain" description="DUF2062" evidence="3">
    <location>
        <begin position="64"/>
        <end position="214"/>
    </location>
</feature>
<dbReference type="InterPro" id="IPR018639">
    <property type="entry name" value="DUF2062"/>
</dbReference>
<evidence type="ECO:0000256" key="1">
    <source>
        <dbReference type="SAM" id="MobiDB-lite"/>
    </source>
</evidence>
<feature type="transmembrane region" description="Helical" evidence="2">
    <location>
        <begin position="176"/>
        <end position="204"/>
    </location>
</feature>
<evidence type="ECO:0000259" key="3">
    <source>
        <dbReference type="Pfam" id="PF09835"/>
    </source>
</evidence>
<feature type="transmembrane region" description="Helical" evidence="2">
    <location>
        <begin position="80"/>
        <end position="107"/>
    </location>
</feature>
<name>A0A517QJT7_9PLAN</name>
<dbReference type="RefSeq" id="WP_145196818.1">
    <property type="nucleotide sequence ID" value="NZ_CP036267.1"/>
</dbReference>
<reference evidence="4 5" key="1">
    <citation type="submission" date="2019-02" db="EMBL/GenBank/DDBJ databases">
        <title>Deep-cultivation of Planctomycetes and their phenomic and genomic characterization uncovers novel biology.</title>
        <authorList>
            <person name="Wiegand S."/>
            <person name="Jogler M."/>
            <person name="Boedeker C."/>
            <person name="Pinto D."/>
            <person name="Vollmers J."/>
            <person name="Rivas-Marin E."/>
            <person name="Kohn T."/>
            <person name="Peeters S.H."/>
            <person name="Heuer A."/>
            <person name="Rast P."/>
            <person name="Oberbeckmann S."/>
            <person name="Bunk B."/>
            <person name="Jeske O."/>
            <person name="Meyerdierks A."/>
            <person name="Storesund J.E."/>
            <person name="Kallscheuer N."/>
            <person name="Luecker S."/>
            <person name="Lage O.M."/>
            <person name="Pohl T."/>
            <person name="Merkel B.J."/>
            <person name="Hornburger P."/>
            <person name="Mueller R.-W."/>
            <person name="Bruemmer F."/>
            <person name="Labrenz M."/>
            <person name="Spormann A.M."/>
            <person name="Op den Camp H."/>
            <person name="Overmann J."/>
            <person name="Amann R."/>
            <person name="Jetten M.S.M."/>
            <person name="Mascher T."/>
            <person name="Medema M.H."/>
            <person name="Devos D.P."/>
            <person name="Kaster A.-K."/>
            <person name="Ovreas L."/>
            <person name="Rohde M."/>
            <person name="Galperin M.Y."/>
            <person name="Jogler C."/>
        </authorList>
    </citation>
    <scope>NUCLEOTIDE SEQUENCE [LARGE SCALE GENOMIC DNA]</scope>
    <source>
        <strain evidence="4 5">Mal48</strain>
    </source>
</reference>
<dbReference type="OrthoDB" id="9794343at2"/>
<feature type="transmembrane region" description="Helical" evidence="2">
    <location>
        <begin position="119"/>
        <end position="138"/>
    </location>
</feature>
<dbReference type="EMBL" id="CP036267">
    <property type="protein sequence ID" value="QDT31898.1"/>
    <property type="molecule type" value="Genomic_DNA"/>
</dbReference>
<dbReference type="PANTHER" id="PTHR40547:SF1">
    <property type="entry name" value="SLL0298 PROTEIN"/>
    <property type="match status" value="1"/>
</dbReference>
<keyword evidence="2" id="KW-0472">Membrane</keyword>
<organism evidence="4 5">
    <name type="scientific">Thalassoglobus polymorphus</name>
    <dbReference type="NCBI Taxonomy" id="2527994"/>
    <lineage>
        <taxon>Bacteria</taxon>
        <taxon>Pseudomonadati</taxon>
        <taxon>Planctomycetota</taxon>
        <taxon>Planctomycetia</taxon>
        <taxon>Planctomycetales</taxon>
        <taxon>Planctomycetaceae</taxon>
        <taxon>Thalassoglobus</taxon>
    </lineage>
</organism>
<dbReference type="AlphaFoldDB" id="A0A517QJT7"/>
<sequence>MTQQVMNPDDAVSTTPARLTCPQRVDGPHLFSTQLFAFDDEYGCPSGNFSMSWQSRLIWWCDPRQWLHAILQLKDTPHSIAMGTAIGIFIGLTPTFGIQMLLVLAVAFLTQPFFRFNRFAALVAVYISNPFTMIPIYWMNYRIGAMFTHTQISWKEFVSLFQYSSYTEWWSTFSNVFYTLGTPLIIGSFLVATVLSLPTYPLILRLSERVQARRAARVQSRTEEASRGPKSAEMTEPERSSIS</sequence>
<dbReference type="KEGG" id="tpol:Mal48_11350"/>
<dbReference type="Proteomes" id="UP000315724">
    <property type="component" value="Chromosome"/>
</dbReference>
<dbReference type="PANTHER" id="PTHR40547">
    <property type="entry name" value="SLL0298 PROTEIN"/>
    <property type="match status" value="1"/>
</dbReference>
<protein>
    <recommendedName>
        <fullName evidence="3">DUF2062 domain-containing protein</fullName>
    </recommendedName>
</protein>
<evidence type="ECO:0000313" key="4">
    <source>
        <dbReference type="EMBL" id="QDT31898.1"/>
    </source>
</evidence>